<reference evidence="2" key="1">
    <citation type="journal article" date="2017" name="bioRxiv">
        <title>Comparative analysis of the genomes of Stylophora pistillata and Acropora digitifera provides evidence for extensive differences between species of corals.</title>
        <authorList>
            <person name="Voolstra C.R."/>
            <person name="Li Y."/>
            <person name="Liew Y.J."/>
            <person name="Baumgarten S."/>
            <person name="Zoccola D."/>
            <person name="Flot J.-F."/>
            <person name="Tambutte S."/>
            <person name="Allemand D."/>
            <person name="Aranda M."/>
        </authorList>
    </citation>
    <scope>NUCLEOTIDE SEQUENCE [LARGE SCALE GENOMIC DNA]</scope>
</reference>
<proteinExistence type="predicted"/>
<evidence type="ECO:0000313" key="2">
    <source>
        <dbReference type="Proteomes" id="UP000225706"/>
    </source>
</evidence>
<keyword evidence="2" id="KW-1185">Reference proteome</keyword>
<evidence type="ECO:0000313" key="1">
    <source>
        <dbReference type="EMBL" id="PFX28542.1"/>
    </source>
</evidence>
<sequence>MRLSEVISPEYQEGVPIVKVKGSLNSNVAFWEHIGASRFIRDTIVFGYKIPFIYTPPAASFGNNRSAIQHSEFVEQALSDLLVAGSVVECGCAPAVMLVLLAVLPLSQLMIRLSRDSLQMNQSSTWRELHCVSFALKSFAHLLSGCDVKWFTDNQAVPSIVHSGSMKEHLHILALDIFQTAKDNTIDMEVEWIPHTQNEGGLFEWTCVCFEDCSSKGFRAS</sequence>
<evidence type="ECO:0008006" key="3">
    <source>
        <dbReference type="Google" id="ProtNLM"/>
    </source>
</evidence>
<gene>
    <name evidence="1" type="ORF">AWC38_SpisGene6737</name>
</gene>
<organism evidence="1 2">
    <name type="scientific">Stylophora pistillata</name>
    <name type="common">Smooth cauliflower coral</name>
    <dbReference type="NCBI Taxonomy" id="50429"/>
    <lineage>
        <taxon>Eukaryota</taxon>
        <taxon>Metazoa</taxon>
        <taxon>Cnidaria</taxon>
        <taxon>Anthozoa</taxon>
        <taxon>Hexacorallia</taxon>
        <taxon>Scleractinia</taxon>
        <taxon>Astrocoeniina</taxon>
        <taxon>Pocilloporidae</taxon>
        <taxon>Stylophora</taxon>
    </lineage>
</organism>
<dbReference type="EMBL" id="LSMT01000081">
    <property type="protein sequence ID" value="PFX28542.1"/>
    <property type="molecule type" value="Genomic_DNA"/>
</dbReference>
<name>A0A2B4SJ93_STYPI</name>
<comment type="caution">
    <text evidence="1">The sequence shown here is derived from an EMBL/GenBank/DDBJ whole genome shotgun (WGS) entry which is preliminary data.</text>
</comment>
<accession>A0A2B4SJ93</accession>
<dbReference type="AlphaFoldDB" id="A0A2B4SJ93"/>
<dbReference type="Proteomes" id="UP000225706">
    <property type="component" value="Unassembled WGS sequence"/>
</dbReference>
<protein>
    <recommendedName>
        <fullName evidence="3">Reverse transcriptase RNase H-like domain-containing protein</fullName>
    </recommendedName>
</protein>